<comment type="caution">
    <text evidence="1">The sequence shown here is derived from an EMBL/GenBank/DDBJ whole genome shotgun (WGS) entry which is preliminary data.</text>
</comment>
<name>A0A175VNV7_9PEZI</name>
<organism evidence="1 2">
    <name type="scientific">Madurella mycetomatis</name>
    <dbReference type="NCBI Taxonomy" id="100816"/>
    <lineage>
        <taxon>Eukaryota</taxon>
        <taxon>Fungi</taxon>
        <taxon>Dikarya</taxon>
        <taxon>Ascomycota</taxon>
        <taxon>Pezizomycotina</taxon>
        <taxon>Sordariomycetes</taxon>
        <taxon>Sordariomycetidae</taxon>
        <taxon>Sordariales</taxon>
        <taxon>Sordariales incertae sedis</taxon>
        <taxon>Madurella</taxon>
    </lineage>
</organism>
<dbReference type="AlphaFoldDB" id="A0A175VNV7"/>
<evidence type="ECO:0008006" key="3">
    <source>
        <dbReference type="Google" id="ProtNLM"/>
    </source>
</evidence>
<dbReference type="VEuPathDB" id="FungiDB:MMYC01_210462"/>
<accession>A0A175VNV7</accession>
<proteinExistence type="predicted"/>
<dbReference type="OrthoDB" id="2333384at2759"/>
<dbReference type="Gene3D" id="2.60.40.640">
    <property type="match status" value="1"/>
</dbReference>
<gene>
    <name evidence="1" type="ORF">MMYC01_210462</name>
</gene>
<reference evidence="1 2" key="1">
    <citation type="journal article" date="2016" name="Genome Announc.">
        <title>Genome Sequence of Madurella mycetomatis mm55, Isolated from a Human Mycetoma Case in Sudan.</title>
        <authorList>
            <person name="Smit S."/>
            <person name="Derks M.F."/>
            <person name="Bervoets S."/>
            <person name="Fahal A."/>
            <person name="van Leeuwen W."/>
            <person name="van Belkum A."/>
            <person name="van de Sande W.W."/>
        </authorList>
    </citation>
    <scope>NUCLEOTIDE SEQUENCE [LARGE SCALE GENOMIC DNA]</scope>
    <source>
        <strain evidence="2">mm55</strain>
    </source>
</reference>
<keyword evidence="2" id="KW-1185">Reference proteome</keyword>
<evidence type="ECO:0000313" key="2">
    <source>
        <dbReference type="Proteomes" id="UP000078237"/>
    </source>
</evidence>
<evidence type="ECO:0000313" key="1">
    <source>
        <dbReference type="EMBL" id="KXX73168.1"/>
    </source>
</evidence>
<dbReference type="Proteomes" id="UP000078237">
    <property type="component" value="Unassembled WGS sequence"/>
</dbReference>
<sequence>MNGLPPSWKQVKPKASPKLSIQLNVPTYGYAPGETITGRIHRQAKAVSPRAWISVTLMGRSIATISIERGSSNNSSTYHYNSDFYLLNGERHLLFDGPLHVPPDDPYGQSWQFAIPIPTHTSASIPAKQDPSYCFLPWNPAGYQIPQPLPFTFYTMEGTSSSRIRAWVEYYLHAELVEEHAGRAKVTATSIHPITIVPPRCIAAAPGPYIPAMHMQFPHRQFCTVASQRLLPGMEDAKLTLKQKVQKLFETSSVPQYSFFVFAQLPTHIQPNIQGPAVPLWLKIVRDTRNVHPMLEKTEKIVKLTKVDVRVWAGTGVTMKGWHIGKRDEYKASEIARVTVGSPKNVGYAASGERMRGLPVEVPSEGNERGAEGGVVPLDVGGLLGLRFGVNWLEILGEKKSMAANSGSNSGLCPSFVTYNIRRDYQMVVKMELELARETVKVVFEQGIVVVPG</sequence>
<dbReference type="InterPro" id="IPR014752">
    <property type="entry name" value="Arrestin-like_C"/>
</dbReference>
<dbReference type="EMBL" id="LCTW02000522">
    <property type="protein sequence ID" value="KXX73168.1"/>
    <property type="molecule type" value="Genomic_DNA"/>
</dbReference>
<protein>
    <recommendedName>
        <fullName evidence="3">Arrestin-like N-terminal domain-containing protein</fullName>
    </recommendedName>
</protein>